<organism evidence="2">
    <name type="scientific">Rhodnius prolixus</name>
    <name type="common">Triatomid bug</name>
    <dbReference type="NCBI Taxonomy" id="13249"/>
    <lineage>
        <taxon>Eukaryota</taxon>
        <taxon>Metazoa</taxon>
        <taxon>Ecdysozoa</taxon>
        <taxon>Arthropoda</taxon>
        <taxon>Hexapoda</taxon>
        <taxon>Insecta</taxon>
        <taxon>Pterygota</taxon>
        <taxon>Neoptera</taxon>
        <taxon>Paraneoptera</taxon>
        <taxon>Hemiptera</taxon>
        <taxon>Heteroptera</taxon>
        <taxon>Panheteroptera</taxon>
        <taxon>Cimicomorpha</taxon>
        <taxon>Reduviidae</taxon>
        <taxon>Triatominae</taxon>
        <taxon>Rhodnius</taxon>
    </lineage>
</organism>
<evidence type="ECO:0000256" key="1">
    <source>
        <dbReference type="SAM" id="MobiDB-lite"/>
    </source>
</evidence>
<feature type="region of interest" description="Disordered" evidence="1">
    <location>
        <begin position="1"/>
        <end position="24"/>
    </location>
</feature>
<dbReference type="AlphaFoldDB" id="A0A4P6D919"/>
<sequence length="82" mass="9575">MGPSKTVLSTPSQNESSSSELATPRRSVMVNRLKFDNVIERPRSHLLLKECHLKRLKLLKKELDYLQETAWQYHPIETYIGH</sequence>
<reference evidence="2" key="1">
    <citation type="submission" date="2019-04" db="EMBL/GenBank/DDBJ databases">
        <title>Analysis of the testis transcriptome of the Chagas disease vector Rhodnius prolixus.</title>
        <authorList>
            <person name="Cesar J."/>
            <person name="Ribeiro J.M."/>
            <person name="Pereira M.H."/>
            <person name="Araujo R.N."/>
            <person name="Gontijo N.F."/>
            <person name="Pessoa G."/>
            <person name="Sant'Anna M.V."/>
            <person name="Sorgine M.H."/>
            <person name="Majerowicz D."/>
            <person name="Carvalho A.B."/>
            <person name="Braz G."/>
            <person name="Mesquita R."/>
            <person name="Lagerblad P.O."/>
            <person name="Koerich L.B."/>
        </authorList>
    </citation>
    <scope>NUCLEOTIDE SEQUENCE</scope>
</reference>
<name>A0A4P6D919_RHOPR</name>
<protein>
    <submittedName>
        <fullName evidence="2">Uncharacterized protein</fullName>
    </submittedName>
</protein>
<dbReference type="EMBL" id="GHKJ01001268">
    <property type="protein sequence ID" value="MOY46298.1"/>
    <property type="molecule type" value="Transcribed_RNA"/>
</dbReference>
<accession>A0A4P6D919</accession>
<evidence type="ECO:0000313" key="2">
    <source>
        <dbReference type="EMBL" id="MOY46298.1"/>
    </source>
</evidence>
<feature type="compositionally biased region" description="Low complexity" evidence="1">
    <location>
        <begin position="9"/>
        <end position="19"/>
    </location>
</feature>
<proteinExistence type="predicted"/>